<feature type="compositionally biased region" description="Polar residues" evidence="1">
    <location>
        <begin position="54"/>
        <end position="71"/>
    </location>
</feature>
<protein>
    <submittedName>
        <fullName evidence="2">Uncharacterized protein</fullName>
    </submittedName>
</protein>
<proteinExistence type="predicted"/>
<sequence length="172" mass="18970">MSSTGYGISGHKNAFNSGVKIGNYVEDQYGAKLARESVVCRMHGTSEMRANYVDPQTQQSSETVPPSVQEQTQSYVQQAGLSYTLLFPHGPAGKEGKSTEWCTTNQLLHGPSHVQSRSVFESGSEIGTAHIDTRHRSEKTIELHKKLAREKRLQQSYVSTMQASSALVRKPT</sequence>
<dbReference type="OrthoDB" id="186965at2759"/>
<gene>
    <name evidence="2" type="ORF">H310_07597</name>
</gene>
<dbReference type="eggNOG" id="ENOG502SF9R">
    <property type="taxonomic scope" value="Eukaryota"/>
</dbReference>
<dbReference type="EMBL" id="KI913965">
    <property type="protein sequence ID" value="ETW00200.1"/>
    <property type="molecule type" value="Genomic_DNA"/>
</dbReference>
<evidence type="ECO:0000313" key="2">
    <source>
        <dbReference type="EMBL" id="ETW00200.1"/>
    </source>
</evidence>
<dbReference type="GeneID" id="20084647"/>
<evidence type="ECO:0000256" key="1">
    <source>
        <dbReference type="SAM" id="MobiDB-lite"/>
    </source>
</evidence>
<organism evidence="2">
    <name type="scientific">Aphanomyces invadans</name>
    <dbReference type="NCBI Taxonomy" id="157072"/>
    <lineage>
        <taxon>Eukaryota</taxon>
        <taxon>Sar</taxon>
        <taxon>Stramenopiles</taxon>
        <taxon>Oomycota</taxon>
        <taxon>Saprolegniomycetes</taxon>
        <taxon>Saprolegniales</taxon>
        <taxon>Verrucalvaceae</taxon>
        <taxon>Aphanomyces</taxon>
    </lineage>
</organism>
<dbReference type="AlphaFoldDB" id="A0A024U1V1"/>
<name>A0A024U1V1_9STRA</name>
<feature type="region of interest" description="Disordered" evidence="1">
    <location>
        <begin position="50"/>
        <end position="71"/>
    </location>
</feature>
<dbReference type="VEuPathDB" id="FungiDB:H310_07597"/>
<dbReference type="RefSeq" id="XP_008871225.1">
    <property type="nucleotide sequence ID" value="XM_008873003.1"/>
</dbReference>
<reference evidence="2" key="1">
    <citation type="submission" date="2013-12" db="EMBL/GenBank/DDBJ databases">
        <title>The Genome Sequence of Aphanomyces invadans NJM9701.</title>
        <authorList>
            <consortium name="The Broad Institute Genomics Platform"/>
            <person name="Russ C."/>
            <person name="Tyler B."/>
            <person name="van West P."/>
            <person name="Dieguez-Uribeondo J."/>
            <person name="Young S.K."/>
            <person name="Zeng Q."/>
            <person name="Gargeya S."/>
            <person name="Fitzgerald M."/>
            <person name="Abouelleil A."/>
            <person name="Alvarado L."/>
            <person name="Chapman S.B."/>
            <person name="Gainer-Dewar J."/>
            <person name="Goldberg J."/>
            <person name="Griggs A."/>
            <person name="Gujja S."/>
            <person name="Hansen M."/>
            <person name="Howarth C."/>
            <person name="Imamovic A."/>
            <person name="Ireland A."/>
            <person name="Larimer J."/>
            <person name="McCowan C."/>
            <person name="Murphy C."/>
            <person name="Pearson M."/>
            <person name="Poon T.W."/>
            <person name="Priest M."/>
            <person name="Roberts A."/>
            <person name="Saif S."/>
            <person name="Shea T."/>
            <person name="Sykes S."/>
            <person name="Wortman J."/>
            <person name="Nusbaum C."/>
            <person name="Birren B."/>
        </authorList>
    </citation>
    <scope>NUCLEOTIDE SEQUENCE [LARGE SCALE GENOMIC DNA]</scope>
    <source>
        <strain evidence="2">NJM9701</strain>
    </source>
</reference>
<accession>A0A024U1V1</accession>